<accession>A0ABN5Z9F7</accession>
<feature type="domain" description="Glycosyltransferase RgtA/B/C/D-like" evidence="9">
    <location>
        <begin position="64"/>
        <end position="224"/>
    </location>
</feature>
<keyword evidence="3" id="KW-0328">Glycosyltransferase</keyword>
<evidence type="ECO:0000256" key="4">
    <source>
        <dbReference type="ARBA" id="ARBA00022679"/>
    </source>
</evidence>
<feature type="transmembrane region" description="Helical" evidence="8">
    <location>
        <begin position="253"/>
        <end position="277"/>
    </location>
</feature>
<dbReference type="Proteomes" id="UP000466683">
    <property type="component" value="Chromosome"/>
</dbReference>
<evidence type="ECO:0000256" key="6">
    <source>
        <dbReference type="ARBA" id="ARBA00022989"/>
    </source>
</evidence>
<comment type="subcellular location">
    <subcellularLocation>
        <location evidence="1">Cell membrane</location>
        <topology evidence="1">Multi-pass membrane protein</topology>
    </subcellularLocation>
</comment>
<dbReference type="RefSeq" id="WP_077742772.1">
    <property type="nucleotide sequence ID" value="NZ_AP022579.1"/>
</dbReference>
<feature type="transmembrane region" description="Helical" evidence="8">
    <location>
        <begin position="338"/>
        <end position="362"/>
    </location>
</feature>
<reference evidence="10 11" key="1">
    <citation type="journal article" date="2019" name="Emerg. Microbes Infect.">
        <title>Comprehensive subspecies identification of 175 nontuberculous mycobacteria species based on 7547 genomic profiles.</title>
        <authorList>
            <person name="Matsumoto Y."/>
            <person name="Kinjo T."/>
            <person name="Motooka D."/>
            <person name="Nabeya D."/>
            <person name="Jung N."/>
            <person name="Uechi K."/>
            <person name="Horii T."/>
            <person name="Iida T."/>
            <person name="Fujita J."/>
            <person name="Nakamura S."/>
        </authorList>
    </citation>
    <scope>NUCLEOTIDE SEQUENCE [LARGE SCALE GENOMIC DNA]</scope>
    <source>
        <strain evidence="10 11">JCM 15653</strain>
    </source>
</reference>
<proteinExistence type="predicted"/>
<feature type="transmembrane region" description="Helical" evidence="8">
    <location>
        <begin position="307"/>
        <end position="326"/>
    </location>
</feature>
<feature type="transmembrane region" description="Helical" evidence="8">
    <location>
        <begin position="164"/>
        <end position="194"/>
    </location>
</feature>
<evidence type="ECO:0000313" key="10">
    <source>
        <dbReference type="EMBL" id="BBX90843.1"/>
    </source>
</evidence>
<dbReference type="GO" id="GO:0016740">
    <property type="term" value="F:transferase activity"/>
    <property type="evidence" value="ECO:0007669"/>
    <property type="project" value="UniProtKB-KW"/>
</dbReference>
<keyword evidence="5 8" id="KW-0812">Transmembrane</keyword>
<evidence type="ECO:0000256" key="5">
    <source>
        <dbReference type="ARBA" id="ARBA00022692"/>
    </source>
</evidence>
<name>A0ABN5Z9F7_9MYCO</name>
<dbReference type="PANTHER" id="PTHR33908:SF11">
    <property type="entry name" value="MEMBRANE PROTEIN"/>
    <property type="match status" value="1"/>
</dbReference>
<dbReference type="InterPro" id="IPR050297">
    <property type="entry name" value="LipidA_mod_glycosyltrf_83"/>
</dbReference>
<organism evidence="10 11">
    <name type="scientific">Mycolicibacterium boenickei</name>
    <dbReference type="NCBI Taxonomy" id="146017"/>
    <lineage>
        <taxon>Bacteria</taxon>
        <taxon>Bacillati</taxon>
        <taxon>Actinomycetota</taxon>
        <taxon>Actinomycetes</taxon>
        <taxon>Mycobacteriales</taxon>
        <taxon>Mycobacteriaceae</taxon>
        <taxon>Mycolicibacterium</taxon>
    </lineage>
</organism>
<keyword evidence="7 8" id="KW-0472">Membrane</keyword>
<feature type="transmembrane region" description="Helical" evidence="8">
    <location>
        <begin position="206"/>
        <end position="227"/>
    </location>
</feature>
<evidence type="ECO:0000256" key="8">
    <source>
        <dbReference type="SAM" id="Phobius"/>
    </source>
</evidence>
<evidence type="ECO:0000256" key="3">
    <source>
        <dbReference type="ARBA" id="ARBA00022676"/>
    </source>
</evidence>
<keyword evidence="6 8" id="KW-1133">Transmembrane helix</keyword>
<gene>
    <name evidence="10" type="ORF">MBOE_24920</name>
</gene>
<keyword evidence="4 10" id="KW-0808">Transferase</keyword>
<dbReference type="PANTHER" id="PTHR33908">
    <property type="entry name" value="MANNOSYLTRANSFERASE YKCB-RELATED"/>
    <property type="match status" value="1"/>
</dbReference>
<keyword evidence="11" id="KW-1185">Reference proteome</keyword>
<evidence type="ECO:0000256" key="1">
    <source>
        <dbReference type="ARBA" id="ARBA00004651"/>
    </source>
</evidence>
<keyword evidence="2" id="KW-1003">Cell membrane</keyword>
<feature type="transmembrane region" description="Helical" evidence="8">
    <location>
        <begin position="85"/>
        <end position="106"/>
    </location>
</feature>
<dbReference type="Pfam" id="PF13231">
    <property type="entry name" value="PMT_2"/>
    <property type="match status" value="1"/>
</dbReference>
<sequence>MTTADVDRPAGQRISPFAVGVVLPISAVTALLHCIAGVLDQHYWFDEVYMVSIGRSHLDWGSADQPPLTPALAALADAVAPGSLIVLRLAALLATAGAVVVAGLIARELGCDGRAQGLTAAAQATAAWSSLVGHWLTPYSLEPVQWLLLIWLLVRWVRLREDRLLLAVGVVAGIAAMTKFQIVLLGVVLIAAIAAVGPRALLRRPLWWAGLGIAVAIAMPTFIWQYLNGWPQLKMAPVVAGEAEALYGGRPGIAVQLIVFAGVLGVGLGAYGLWLLFRVPGLRDYRFLGVSFVVLYVVFVATAGRPYYIVGLYAPLAAVGALGLQWRREAGARVSRWLVWPVYAASVALAVGVLVVSTTAVLSDIPQKIAQRAGDVYRSLPADRRERTALIGDSYIVAAYLDGYGDRYGLPTAYSLNRSYGYFPSPSEDQSEALYIGKEPGELRQYFADVRMAGDIGEDMHAYLLTGRQQPWELIWSRLRNLTVS</sequence>
<evidence type="ECO:0000259" key="9">
    <source>
        <dbReference type="Pfam" id="PF13231"/>
    </source>
</evidence>
<evidence type="ECO:0000313" key="11">
    <source>
        <dbReference type="Proteomes" id="UP000466683"/>
    </source>
</evidence>
<dbReference type="EMBL" id="AP022579">
    <property type="protein sequence ID" value="BBX90843.1"/>
    <property type="molecule type" value="Genomic_DNA"/>
</dbReference>
<evidence type="ECO:0000256" key="2">
    <source>
        <dbReference type="ARBA" id="ARBA00022475"/>
    </source>
</evidence>
<feature type="transmembrane region" description="Helical" evidence="8">
    <location>
        <begin position="284"/>
        <end position="301"/>
    </location>
</feature>
<evidence type="ECO:0000256" key="7">
    <source>
        <dbReference type="ARBA" id="ARBA00023136"/>
    </source>
</evidence>
<feature type="transmembrane region" description="Helical" evidence="8">
    <location>
        <begin position="17"/>
        <end position="39"/>
    </location>
</feature>
<dbReference type="InterPro" id="IPR038731">
    <property type="entry name" value="RgtA/B/C-like"/>
</dbReference>
<protein>
    <submittedName>
        <fullName evidence="10">Glycosyl transferase family 39</fullName>
    </submittedName>
</protein>